<dbReference type="PANTHER" id="PTHR43187:SF1">
    <property type="entry name" value="GLUTAMINE AMIDOTRANSFERASE DUG3-RELATED"/>
    <property type="match status" value="1"/>
</dbReference>
<protein>
    <submittedName>
        <fullName evidence="4">N-terminal nucleophile aminohydrolase</fullName>
    </submittedName>
</protein>
<feature type="region of interest" description="Disordered" evidence="2">
    <location>
        <begin position="340"/>
        <end position="363"/>
    </location>
</feature>
<comment type="caution">
    <text evidence="4">The sequence shown here is derived from an EMBL/GenBank/DDBJ whole genome shotgun (WGS) entry which is preliminary data.</text>
</comment>
<gene>
    <name evidence="4" type="ORF">K490DRAFT_73446</name>
</gene>
<sequence length="379" mass="42165">MCRFLVYKGKDEILLSKLILDPTHSILTQSYDSRLRLDTRRPHNGDGFGVGYYTSPDLGPEPCIFTSTIPAWNCINLERLASKTTSNLIFAHVRATTEGNLSDSNCHPFRHRGLMWMHNGGVGAWKHVKRRLAASLGDEWFNFVQGSTDSEWAFALFLDSMDRIGHSPNKEVGEAGFGHTVLRKAILKTIERINALIREIPADVKEEDTRSLLNFAVTDGQSVICTRYVSSTTDEAASLFFSSGTSWQEQKPKVAGSVGDDKKDYKMERRDKGADIVLVASEPLTFERDNWVTVPTNSTLTIHKQTVMIHPIVDEFYNPNPAHKRSSQFAVTKGQTIADPNKSAISMPQSRDSSAGSNPGGVAREKLETLHSAVQRLKV</sequence>
<dbReference type="Pfam" id="PF13230">
    <property type="entry name" value="GATase_4"/>
    <property type="match status" value="1"/>
</dbReference>
<organism evidence="4 5">
    <name type="scientific">Saccharata proteae CBS 121410</name>
    <dbReference type="NCBI Taxonomy" id="1314787"/>
    <lineage>
        <taxon>Eukaryota</taxon>
        <taxon>Fungi</taxon>
        <taxon>Dikarya</taxon>
        <taxon>Ascomycota</taxon>
        <taxon>Pezizomycotina</taxon>
        <taxon>Dothideomycetes</taxon>
        <taxon>Dothideomycetes incertae sedis</taxon>
        <taxon>Botryosphaeriales</taxon>
        <taxon>Saccharataceae</taxon>
        <taxon>Saccharata</taxon>
    </lineage>
</organism>
<dbReference type="InterPro" id="IPR052373">
    <property type="entry name" value="Gamma-glu_amide_hydrolase"/>
</dbReference>
<dbReference type="GO" id="GO:0008242">
    <property type="term" value="F:omega peptidase activity"/>
    <property type="evidence" value="ECO:0007669"/>
    <property type="project" value="TreeGrafter"/>
</dbReference>
<evidence type="ECO:0000256" key="2">
    <source>
        <dbReference type="SAM" id="MobiDB-lite"/>
    </source>
</evidence>
<dbReference type="GO" id="GO:0005737">
    <property type="term" value="C:cytoplasm"/>
    <property type="evidence" value="ECO:0007669"/>
    <property type="project" value="TreeGrafter"/>
</dbReference>
<dbReference type="InterPro" id="IPR017932">
    <property type="entry name" value="GATase_2_dom"/>
</dbReference>
<dbReference type="InterPro" id="IPR026869">
    <property type="entry name" value="EgtC-like"/>
</dbReference>
<name>A0A9P4HWZ9_9PEZI</name>
<evidence type="ECO:0000313" key="5">
    <source>
        <dbReference type="Proteomes" id="UP000799776"/>
    </source>
</evidence>
<reference evidence="4" key="1">
    <citation type="journal article" date="2020" name="Stud. Mycol.">
        <title>101 Dothideomycetes genomes: a test case for predicting lifestyles and emergence of pathogens.</title>
        <authorList>
            <person name="Haridas S."/>
            <person name="Albert R."/>
            <person name="Binder M."/>
            <person name="Bloem J."/>
            <person name="Labutti K."/>
            <person name="Salamov A."/>
            <person name="Andreopoulos B."/>
            <person name="Baker S."/>
            <person name="Barry K."/>
            <person name="Bills G."/>
            <person name="Bluhm B."/>
            <person name="Cannon C."/>
            <person name="Castanera R."/>
            <person name="Culley D."/>
            <person name="Daum C."/>
            <person name="Ezra D."/>
            <person name="Gonzalez J."/>
            <person name="Henrissat B."/>
            <person name="Kuo A."/>
            <person name="Liang C."/>
            <person name="Lipzen A."/>
            <person name="Lutzoni F."/>
            <person name="Magnuson J."/>
            <person name="Mondo S."/>
            <person name="Nolan M."/>
            <person name="Ohm R."/>
            <person name="Pangilinan J."/>
            <person name="Park H.-J."/>
            <person name="Ramirez L."/>
            <person name="Alfaro M."/>
            <person name="Sun H."/>
            <person name="Tritt A."/>
            <person name="Yoshinaga Y."/>
            <person name="Zwiers L.-H."/>
            <person name="Turgeon B."/>
            <person name="Goodwin S."/>
            <person name="Spatafora J."/>
            <person name="Crous P."/>
            <person name="Grigoriev I."/>
        </authorList>
    </citation>
    <scope>NUCLEOTIDE SEQUENCE</scope>
    <source>
        <strain evidence="4">CBS 121410</strain>
    </source>
</reference>
<dbReference type="InterPro" id="IPR029055">
    <property type="entry name" value="Ntn_hydrolases_N"/>
</dbReference>
<dbReference type="CDD" id="cd01908">
    <property type="entry name" value="YafJ"/>
    <property type="match status" value="1"/>
</dbReference>
<feature type="compositionally biased region" description="Polar residues" evidence="2">
    <location>
        <begin position="343"/>
        <end position="357"/>
    </location>
</feature>
<accession>A0A9P4HWZ9</accession>
<dbReference type="PROSITE" id="PS51278">
    <property type="entry name" value="GATASE_TYPE_2"/>
    <property type="match status" value="1"/>
</dbReference>
<dbReference type="EMBL" id="ML978718">
    <property type="protein sequence ID" value="KAF2088001.1"/>
    <property type="molecule type" value="Genomic_DNA"/>
</dbReference>
<dbReference type="Gene3D" id="3.60.20.10">
    <property type="entry name" value="Glutamine Phosphoribosylpyrophosphate, subunit 1, domain 1"/>
    <property type="match status" value="1"/>
</dbReference>
<dbReference type="GO" id="GO:0061672">
    <property type="term" value="C:glutathione hydrolase complex"/>
    <property type="evidence" value="ECO:0007669"/>
    <property type="project" value="TreeGrafter"/>
</dbReference>
<dbReference type="OrthoDB" id="14446at2759"/>
<keyword evidence="1" id="KW-0315">Glutamine amidotransferase</keyword>
<dbReference type="FunFam" id="3.60.20.10:FF:000045">
    <property type="entry name" value="Glutamine amidotransferase DUG3"/>
    <property type="match status" value="1"/>
</dbReference>
<keyword evidence="5" id="KW-1185">Reference proteome</keyword>
<evidence type="ECO:0000256" key="1">
    <source>
        <dbReference type="ARBA" id="ARBA00022962"/>
    </source>
</evidence>
<feature type="domain" description="Glutamine amidotransferase type-2" evidence="3">
    <location>
        <begin position="2"/>
        <end position="379"/>
    </location>
</feature>
<dbReference type="AlphaFoldDB" id="A0A9P4HWZ9"/>
<evidence type="ECO:0000313" key="4">
    <source>
        <dbReference type="EMBL" id="KAF2088001.1"/>
    </source>
</evidence>
<evidence type="ECO:0000259" key="3">
    <source>
        <dbReference type="PROSITE" id="PS51278"/>
    </source>
</evidence>
<dbReference type="SUPFAM" id="SSF56235">
    <property type="entry name" value="N-terminal nucleophile aminohydrolases (Ntn hydrolases)"/>
    <property type="match status" value="1"/>
</dbReference>
<dbReference type="GO" id="GO:0006751">
    <property type="term" value="P:glutathione catabolic process"/>
    <property type="evidence" value="ECO:0007669"/>
    <property type="project" value="TreeGrafter"/>
</dbReference>
<dbReference type="PANTHER" id="PTHR43187">
    <property type="entry name" value="GLUTAMINE AMIDOTRANSFERASE DUG3-RELATED"/>
    <property type="match status" value="1"/>
</dbReference>
<proteinExistence type="predicted"/>
<dbReference type="Proteomes" id="UP000799776">
    <property type="component" value="Unassembled WGS sequence"/>
</dbReference>